<evidence type="ECO:0000313" key="2">
    <source>
        <dbReference type="Proteomes" id="UP001062846"/>
    </source>
</evidence>
<proteinExistence type="predicted"/>
<sequence>MPQPWIAQNDVVLGVPKKKKTHFPQTSRPTTTRERIEEEEEDEQEGENLSQPKPAFTTAEVTNEEDASMIADHHHQRTPTSFEPQSLISISNAQEGLNHHRRRHTPTKVTVEIMATLKLDMRQILIRPVMGESHESHSRAHLNVSRIYFMYKLVLKTILHMDLDLVLGVLTMCSELKDRDSLMTCHAELCGLSLGFWALVA</sequence>
<gene>
    <name evidence="1" type="ORF">RHMOL_Rhmol13G0129300</name>
</gene>
<organism evidence="1 2">
    <name type="scientific">Rhododendron molle</name>
    <name type="common">Chinese azalea</name>
    <name type="synonym">Azalea mollis</name>
    <dbReference type="NCBI Taxonomy" id="49168"/>
    <lineage>
        <taxon>Eukaryota</taxon>
        <taxon>Viridiplantae</taxon>
        <taxon>Streptophyta</taxon>
        <taxon>Embryophyta</taxon>
        <taxon>Tracheophyta</taxon>
        <taxon>Spermatophyta</taxon>
        <taxon>Magnoliopsida</taxon>
        <taxon>eudicotyledons</taxon>
        <taxon>Gunneridae</taxon>
        <taxon>Pentapetalae</taxon>
        <taxon>asterids</taxon>
        <taxon>Ericales</taxon>
        <taxon>Ericaceae</taxon>
        <taxon>Ericoideae</taxon>
        <taxon>Rhodoreae</taxon>
        <taxon>Rhododendron</taxon>
    </lineage>
</organism>
<comment type="caution">
    <text evidence="1">The sequence shown here is derived from an EMBL/GenBank/DDBJ whole genome shotgun (WGS) entry which is preliminary data.</text>
</comment>
<protein>
    <submittedName>
        <fullName evidence="1">Uncharacterized protein</fullName>
    </submittedName>
</protein>
<evidence type="ECO:0000313" key="1">
    <source>
        <dbReference type="EMBL" id="KAI8524173.1"/>
    </source>
</evidence>
<dbReference type="EMBL" id="CM046400">
    <property type="protein sequence ID" value="KAI8524173.1"/>
    <property type="molecule type" value="Genomic_DNA"/>
</dbReference>
<keyword evidence="2" id="KW-1185">Reference proteome</keyword>
<reference evidence="1" key="1">
    <citation type="submission" date="2022-02" db="EMBL/GenBank/DDBJ databases">
        <title>Plant Genome Project.</title>
        <authorList>
            <person name="Zhang R.-G."/>
        </authorList>
    </citation>
    <scope>NUCLEOTIDE SEQUENCE</scope>
    <source>
        <strain evidence="1">AT1</strain>
    </source>
</reference>
<accession>A0ACC0L7H8</accession>
<name>A0ACC0L7H8_RHOML</name>
<dbReference type="Proteomes" id="UP001062846">
    <property type="component" value="Chromosome 13"/>
</dbReference>